<dbReference type="SUPFAM" id="SSF54565">
    <property type="entry name" value="Ribosomal protein S16"/>
    <property type="match status" value="1"/>
</dbReference>
<name>A0ABT3BMA5_9BACT</name>
<dbReference type="Proteomes" id="UP001208245">
    <property type="component" value="Unassembled WGS sequence"/>
</dbReference>
<dbReference type="RefSeq" id="WP_263817725.1">
    <property type="nucleotide sequence ID" value="NZ_JAOXHK010000002.1"/>
</dbReference>
<organism evidence="4 5">
    <name type="scientific">Ureaplasma miroungigenitalium</name>
    <dbReference type="NCBI Taxonomy" id="1042321"/>
    <lineage>
        <taxon>Bacteria</taxon>
        <taxon>Bacillati</taxon>
        <taxon>Mycoplasmatota</taxon>
        <taxon>Mycoplasmoidales</taxon>
        <taxon>Mycoplasmoidaceae</taxon>
        <taxon>Ureaplasma</taxon>
    </lineage>
</organism>
<dbReference type="InterPro" id="IPR000307">
    <property type="entry name" value="Ribosomal_bS16"/>
</dbReference>
<accession>A0ABT3BMA5</accession>
<dbReference type="GO" id="GO:0005840">
    <property type="term" value="C:ribosome"/>
    <property type="evidence" value="ECO:0007669"/>
    <property type="project" value="UniProtKB-KW"/>
</dbReference>
<keyword evidence="5" id="KW-1185">Reference proteome</keyword>
<dbReference type="PANTHER" id="PTHR12919">
    <property type="entry name" value="30S RIBOSOMAL PROTEIN S16"/>
    <property type="match status" value="1"/>
</dbReference>
<proteinExistence type="inferred from homology"/>
<gene>
    <name evidence="3 4" type="primary">rpsP</name>
    <name evidence="4" type="ORF">OF376_01015</name>
</gene>
<dbReference type="HAMAP" id="MF_00385">
    <property type="entry name" value="Ribosomal_bS16"/>
    <property type="match status" value="1"/>
</dbReference>
<reference evidence="4 5" key="1">
    <citation type="journal article" date="2020" name="Int. J. Syst. Evol. Microbiol.">
        <title>Ureaplasma miroungigenitalium sp. nov. isolated from northern elephant seals (Mirounga angustirostris) and Ureaplasma zalophigenitalium sp. nov. isolated from California sea lions (Zalophus californianus).</title>
        <authorList>
            <person name="Volokhov D.V."/>
            <person name="Gulland F.M."/>
            <person name="Gao Y."/>
            <person name="Chizhikov V.E."/>
        </authorList>
    </citation>
    <scope>NUCLEOTIDE SEQUENCE [LARGE SCALE GENOMIC DNA]</scope>
    <source>
        <strain evidence="4 5">ES3182-GEN</strain>
    </source>
</reference>
<keyword evidence="2 3" id="KW-0687">Ribonucleoprotein</keyword>
<keyword evidence="1 3" id="KW-0689">Ribosomal protein</keyword>
<dbReference type="PANTHER" id="PTHR12919:SF20">
    <property type="entry name" value="SMALL RIBOSOMAL SUBUNIT PROTEIN BS16M"/>
    <property type="match status" value="1"/>
</dbReference>
<evidence type="ECO:0000256" key="1">
    <source>
        <dbReference type="ARBA" id="ARBA00022980"/>
    </source>
</evidence>
<dbReference type="InterPro" id="IPR023803">
    <property type="entry name" value="Ribosomal_bS16_dom_sf"/>
</dbReference>
<dbReference type="NCBIfam" id="TIGR00002">
    <property type="entry name" value="S16"/>
    <property type="match status" value="1"/>
</dbReference>
<comment type="caution">
    <text evidence="4">The sequence shown here is derived from an EMBL/GenBank/DDBJ whole genome shotgun (WGS) entry which is preliminary data.</text>
</comment>
<dbReference type="Gene3D" id="3.30.1320.10">
    <property type="match status" value="1"/>
</dbReference>
<dbReference type="EMBL" id="JAOXHL010000001">
    <property type="protein sequence ID" value="MCV3728364.1"/>
    <property type="molecule type" value="Genomic_DNA"/>
</dbReference>
<protein>
    <recommendedName>
        <fullName evidence="3">Small ribosomal subunit protein bS16</fullName>
    </recommendedName>
</protein>
<evidence type="ECO:0000256" key="2">
    <source>
        <dbReference type="ARBA" id="ARBA00023274"/>
    </source>
</evidence>
<sequence>MNTLVKIRLTRVGTHKKPYFRVVVMDAKAKANGAYIENLGHYNPITGDVVLKNDRVLFHLENGAQPSETVKQMLSAQGVWKEFIAKKDANKKRKALMQKQKNA</sequence>
<evidence type="ECO:0000256" key="3">
    <source>
        <dbReference type="HAMAP-Rule" id="MF_00385"/>
    </source>
</evidence>
<comment type="similarity">
    <text evidence="3">Belongs to the bacterial ribosomal protein bS16 family.</text>
</comment>
<evidence type="ECO:0000313" key="5">
    <source>
        <dbReference type="Proteomes" id="UP001208245"/>
    </source>
</evidence>
<dbReference type="Pfam" id="PF00886">
    <property type="entry name" value="Ribosomal_S16"/>
    <property type="match status" value="1"/>
</dbReference>
<evidence type="ECO:0000313" key="4">
    <source>
        <dbReference type="EMBL" id="MCV3728364.1"/>
    </source>
</evidence>